<evidence type="ECO:0000313" key="1">
    <source>
        <dbReference type="EMBL" id="RHG20138.1"/>
    </source>
</evidence>
<accession>A0A414SKN4</accession>
<dbReference type="Proteomes" id="UP000284220">
    <property type="component" value="Unassembled WGS sequence"/>
</dbReference>
<gene>
    <name evidence="1" type="ORF">DW272_02730</name>
</gene>
<evidence type="ECO:0000313" key="2">
    <source>
        <dbReference type="Proteomes" id="UP000284220"/>
    </source>
</evidence>
<dbReference type="RefSeq" id="WP_118197461.1">
    <property type="nucleotide sequence ID" value="NZ_QRHZ01000001.1"/>
</dbReference>
<comment type="caution">
    <text evidence="1">The sequence shown here is derived from an EMBL/GenBank/DDBJ whole genome shotgun (WGS) entry which is preliminary data.</text>
</comment>
<dbReference type="EMBL" id="QRHZ01000001">
    <property type="protein sequence ID" value="RHG20138.1"/>
    <property type="molecule type" value="Genomic_DNA"/>
</dbReference>
<proteinExistence type="predicted"/>
<organism evidence="1 2">
    <name type="scientific">Blautia obeum</name>
    <dbReference type="NCBI Taxonomy" id="40520"/>
    <lineage>
        <taxon>Bacteria</taxon>
        <taxon>Bacillati</taxon>
        <taxon>Bacillota</taxon>
        <taxon>Clostridia</taxon>
        <taxon>Lachnospirales</taxon>
        <taxon>Lachnospiraceae</taxon>
        <taxon>Blautia</taxon>
    </lineage>
</organism>
<protein>
    <submittedName>
        <fullName evidence="1">Uncharacterized protein</fullName>
    </submittedName>
</protein>
<dbReference type="AlphaFoldDB" id="A0A414SKN4"/>
<sequence>MNKFTENEEGYIVFEDGGTSPIAYGASEKWFPTYNKAIEYALSIVNERIEEFKNVYDLNSVIVYAGAEKLLHETHSVPNNGKVVFCWSNYYRK</sequence>
<reference evidence="1 2" key="1">
    <citation type="submission" date="2018-08" db="EMBL/GenBank/DDBJ databases">
        <title>A genome reference for cultivated species of the human gut microbiota.</title>
        <authorList>
            <person name="Zou Y."/>
            <person name="Xue W."/>
            <person name="Luo G."/>
        </authorList>
    </citation>
    <scope>NUCLEOTIDE SEQUENCE [LARGE SCALE GENOMIC DNA]</scope>
    <source>
        <strain evidence="1 2">AM22-9LB</strain>
    </source>
</reference>
<name>A0A414SKN4_9FIRM</name>